<feature type="transmembrane region" description="Helical" evidence="5">
    <location>
        <begin position="196"/>
        <end position="213"/>
    </location>
</feature>
<dbReference type="PANTHER" id="PTHR11132">
    <property type="entry name" value="SOLUTE CARRIER FAMILY 35"/>
    <property type="match status" value="1"/>
</dbReference>
<feature type="transmembrane region" description="Helical" evidence="5">
    <location>
        <begin position="310"/>
        <end position="328"/>
    </location>
</feature>
<dbReference type="GO" id="GO:0016020">
    <property type="term" value="C:membrane"/>
    <property type="evidence" value="ECO:0007669"/>
    <property type="project" value="UniProtKB-SubCell"/>
</dbReference>
<evidence type="ECO:0000313" key="7">
    <source>
        <dbReference type="EMBL" id="CAJ1399883.1"/>
    </source>
</evidence>
<evidence type="ECO:0000256" key="5">
    <source>
        <dbReference type="SAM" id="Phobius"/>
    </source>
</evidence>
<proteinExistence type="predicted"/>
<feature type="transmembrane region" description="Helical" evidence="5">
    <location>
        <begin position="113"/>
        <end position="130"/>
    </location>
</feature>
<feature type="transmembrane region" description="Helical" evidence="5">
    <location>
        <begin position="334"/>
        <end position="353"/>
    </location>
</feature>
<organism evidence="7 8">
    <name type="scientific">Effrenium voratum</name>
    <dbReference type="NCBI Taxonomy" id="2562239"/>
    <lineage>
        <taxon>Eukaryota</taxon>
        <taxon>Sar</taxon>
        <taxon>Alveolata</taxon>
        <taxon>Dinophyceae</taxon>
        <taxon>Suessiales</taxon>
        <taxon>Symbiodiniaceae</taxon>
        <taxon>Effrenium</taxon>
    </lineage>
</organism>
<dbReference type="InterPro" id="IPR037185">
    <property type="entry name" value="EmrE-like"/>
</dbReference>
<dbReference type="InterPro" id="IPR050186">
    <property type="entry name" value="TPT_transporter"/>
</dbReference>
<dbReference type="SUPFAM" id="SSF103481">
    <property type="entry name" value="Multidrug resistance efflux transporter EmrE"/>
    <property type="match status" value="2"/>
</dbReference>
<feature type="transmembrane region" description="Helical" evidence="5">
    <location>
        <begin position="42"/>
        <end position="61"/>
    </location>
</feature>
<name>A0AA36J7E9_9DINO</name>
<dbReference type="Proteomes" id="UP001178507">
    <property type="component" value="Unassembled WGS sequence"/>
</dbReference>
<keyword evidence="3 5" id="KW-1133">Transmembrane helix</keyword>
<feature type="transmembrane region" description="Helical" evidence="5">
    <location>
        <begin position="169"/>
        <end position="190"/>
    </location>
</feature>
<evidence type="ECO:0000256" key="2">
    <source>
        <dbReference type="ARBA" id="ARBA00022692"/>
    </source>
</evidence>
<evidence type="ECO:0000256" key="1">
    <source>
        <dbReference type="ARBA" id="ARBA00004141"/>
    </source>
</evidence>
<dbReference type="InterPro" id="IPR004853">
    <property type="entry name" value="Sugar_P_trans_dom"/>
</dbReference>
<comment type="caution">
    <text evidence="7">The sequence shown here is derived from an EMBL/GenBank/DDBJ whole genome shotgun (WGS) entry which is preliminary data.</text>
</comment>
<evidence type="ECO:0000313" key="8">
    <source>
        <dbReference type="Proteomes" id="UP001178507"/>
    </source>
</evidence>
<protein>
    <recommendedName>
        <fullName evidence="6">Sugar phosphate transporter domain-containing protein</fullName>
    </recommendedName>
</protein>
<feature type="domain" description="Sugar phosphate transporter" evidence="6">
    <location>
        <begin position="47"/>
        <end position="349"/>
    </location>
</feature>
<evidence type="ECO:0000256" key="4">
    <source>
        <dbReference type="ARBA" id="ARBA00023136"/>
    </source>
</evidence>
<feature type="transmembrane region" description="Helical" evidence="5">
    <location>
        <begin position="20"/>
        <end position="37"/>
    </location>
</feature>
<keyword evidence="8" id="KW-1185">Reference proteome</keyword>
<evidence type="ECO:0000259" key="6">
    <source>
        <dbReference type="Pfam" id="PF03151"/>
    </source>
</evidence>
<gene>
    <name evidence="7" type="ORF">EVOR1521_LOCUS23336</name>
</gene>
<dbReference type="EMBL" id="CAUJNA010003350">
    <property type="protein sequence ID" value="CAJ1399883.1"/>
    <property type="molecule type" value="Genomic_DNA"/>
</dbReference>
<feature type="transmembrane region" description="Helical" evidence="5">
    <location>
        <begin position="73"/>
        <end position="93"/>
    </location>
</feature>
<feature type="transmembrane region" description="Helical" evidence="5">
    <location>
        <begin position="136"/>
        <end position="157"/>
    </location>
</feature>
<reference evidence="7" key="1">
    <citation type="submission" date="2023-08" db="EMBL/GenBank/DDBJ databases">
        <authorList>
            <person name="Chen Y."/>
            <person name="Shah S."/>
            <person name="Dougan E. K."/>
            <person name="Thang M."/>
            <person name="Chan C."/>
        </authorList>
    </citation>
    <scope>NUCLEOTIDE SEQUENCE</scope>
</reference>
<dbReference type="AlphaFoldDB" id="A0AA36J7E9"/>
<evidence type="ECO:0000256" key="3">
    <source>
        <dbReference type="ARBA" id="ARBA00022989"/>
    </source>
</evidence>
<keyword evidence="2 5" id="KW-0812">Transmembrane</keyword>
<feature type="transmembrane region" description="Helical" evidence="5">
    <location>
        <begin position="275"/>
        <end position="298"/>
    </location>
</feature>
<accession>A0AA36J7E9</accession>
<dbReference type="Pfam" id="PF03151">
    <property type="entry name" value="TPT"/>
    <property type="match status" value="1"/>
</dbReference>
<comment type="subcellular location">
    <subcellularLocation>
        <location evidence="1">Membrane</location>
        <topology evidence="1">Multi-pass membrane protein</topology>
    </subcellularLocation>
</comment>
<sequence length="361" mass="38149">MDGVVDADAGGVSSMNWGELLALLVTGGIFGAVWAILRPRGFAVQLCACGFVTSLVCTQLLMKHLASAARYRFPGLVTTLHFLFVWSVSWVFLAVRGEFQQCRPMSLGSGRRYAGFVLPIAASLPMSIVLNNTSLMYMGAGLAGVIGTLAPIITAILSHFLGRRISRAGWMGILVATCGASCIAMGEVEAGTQDEFVLLGLVLCSISVLLRAVKAVLQDKLLEPAAYDVEKGQAYAAPSLEPMHVWALTAPPCTLLALCYALCTESPAQAVTELTLSVGSLVLLSCISATVLNVLGMMTVKQLGASSMQIVGKLNTLVLLALSMGFWGEQMPKEVVLGTFFVLLGVAIFEHGASRSKLSGR</sequence>
<keyword evidence="4 5" id="KW-0472">Membrane</keyword>
<feature type="transmembrane region" description="Helical" evidence="5">
    <location>
        <begin position="245"/>
        <end position="263"/>
    </location>
</feature>